<dbReference type="EMBL" id="CP119067">
    <property type="protein sequence ID" value="WEL38919.1"/>
    <property type="molecule type" value="Genomic_DNA"/>
</dbReference>
<keyword evidence="3" id="KW-1185">Reference proteome</keyword>
<gene>
    <name evidence="2" type="ORF">PFJ87_06g01890</name>
</gene>
<evidence type="ECO:0000256" key="1">
    <source>
        <dbReference type="SAM" id="MobiDB-lite"/>
    </source>
</evidence>
<evidence type="ECO:0000313" key="2">
    <source>
        <dbReference type="EMBL" id="WEL38919.1"/>
    </source>
</evidence>
<organism evidence="2 3">
    <name type="scientific">Encephalitozoon hellem</name>
    <name type="common">Microsporidian parasite</name>
    <dbReference type="NCBI Taxonomy" id="27973"/>
    <lineage>
        <taxon>Eukaryota</taxon>
        <taxon>Fungi</taxon>
        <taxon>Fungi incertae sedis</taxon>
        <taxon>Microsporidia</taxon>
        <taxon>Unikaryonidae</taxon>
        <taxon>Encephalitozoon</taxon>
    </lineage>
</organism>
<sequence>MEFNSPSELKEKMGTEDGMEDPDGGKFCEVIDALNRVMLSVKAMDKKDGDCAICDSTISATTGNDVIRLYSYLLGCISNHVANILPLDFKDLFIVESFVLDNICEKKMLDFNKIFEEGKGSPEAVRREILEATKGCLLNNLINIDCEQELESLLYMAYEMCMDSSIEGFTLKEIELLLAVLFRRSESSRFFKIFNRSKKSKGLLRLGLLMSLKDGDDTTLDRLLRSYSEHDLLPESYFLNDSEGLLKRSIDVDWIMSVEDNAEWVSLRRKEMEWEECVRFWAANREGCSEALNKSMMDLCIKHGKYEEGWVVYSRGCKKTPYVIHKACLLALKGLKETNDCKWTSRLFEVVEASAPEEDDAKYLVANDIIENLSSLPENVRNLVLKEFITKMDLLDKNEEIVNLVIRGLLSLCKKCESDQESYTSFGDYADLLYTKWKKHKLCGRYTPESRDQIESEIYSNVLSVFDTLHDKEKVLGVCRDVVNSNTKITKELCSKIQSFHKGNLKSSKTEPTSLEQYSILERLVSFVLQKH</sequence>
<evidence type="ECO:0000313" key="3">
    <source>
        <dbReference type="Proteomes" id="UP001217963"/>
    </source>
</evidence>
<feature type="region of interest" description="Disordered" evidence="1">
    <location>
        <begin position="1"/>
        <end position="21"/>
    </location>
</feature>
<reference evidence="2 3" key="1">
    <citation type="submission" date="2023-02" db="EMBL/GenBank/DDBJ databases">
        <title>Encephalitozoon hellem ATCC 50451 complete genome.</title>
        <authorList>
            <person name="Mascarenhas dos Santos A.C."/>
            <person name="Julian A.T."/>
            <person name="Pombert J.-F."/>
        </authorList>
    </citation>
    <scope>NUCLEOTIDE SEQUENCE [LARGE SCALE GENOMIC DNA]</scope>
    <source>
        <strain evidence="2 3">ATCC 50451</strain>
    </source>
</reference>
<dbReference type="Proteomes" id="UP001217963">
    <property type="component" value="Chromosome VI"/>
</dbReference>
<protein>
    <recommendedName>
        <fullName evidence="4">Nuclear pore complex protein Nup85</fullName>
    </recommendedName>
</protein>
<accession>A0ABY8CN00</accession>
<evidence type="ECO:0008006" key="4">
    <source>
        <dbReference type="Google" id="ProtNLM"/>
    </source>
</evidence>
<name>A0ABY8CN00_ENCHE</name>
<proteinExistence type="predicted"/>